<comment type="caution">
    <text evidence="3">The sequence shown here is derived from an EMBL/GenBank/DDBJ whole genome shotgun (WGS) entry which is preliminary data.</text>
</comment>
<dbReference type="PANTHER" id="PTHR30336">
    <property type="entry name" value="INNER MEMBRANE PROTEIN, PROBABLE PERMEASE"/>
    <property type="match status" value="1"/>
</dbReference>
<protein>
    <submittedName>
        <fullName evidence="3">YdcF family protein</fullName>
    </submittedName>
</protein>
<accession>A0AAW6U5Q0</accession>
<keyword evidence="1" id="KW-0812">Transmembrane</keyword>
<gene>
    <name evidence="3" type="ORF">QJ522_19610</name>
</gene>
<evidence type="ECO:0000313" key="4">
    <source>
        <dbReference type="Proteomes" id="UP001431776"/>
    </source>
</evidence>
<dbReference type="Pfam" id="PF02698">
    <property type="entry name" value="DUF218"/>
    <property type="match status" value="1"/>
</dbReference>
<feature type="transmembrane region" description="Helical" evidence="1">
    <location>
        <begin position="37"/>
        <end position="57"/>
    </location>
</feature>
<name>A0AAW6U5Q0_9BACT</name>
<dbReference type="RefSeq" id="WP_349246686.1">
    <property type="nucleotide sequence ID" value="NZ_JASCXX010000031.1"/>
</dbReference>
<dbReference type="InterPro" id="IPR051599">
    <property type="entry name" value="Cell_Envelope_Assoc"/>
</dbReference>
<organism evidence="3 4">
    <name type="scientific">Anaerobaca lacustris</name>
    <dbReference type="NCBI Taxonomy" id="3044600"/>
    <lineage>
        <taxon>Bacteria</taxon>
        <taxon>Pseudomonadati</taxon>
        <taxon>Planctomycetota</taxon>
        <taxon>Phycisphaerae</taxon>
        <taxon>Sedimentisphaerales</taxon>
        <taxon>Anaerobacaceae</taxon>
        <taxon>Anaerobaca</taxon>
    </lineage>
</organism>
<evidence type="ECO:0000259" key="2">
    <source>
        <dbReference type="Pfam" id="PF02698"/>
    </source>
</evidence>
<evidence type="ECO:0000313" key="3">
    <source>
        <dbReference type="EMBL" id="MDI6451278.1"/>
    </source>
</evidence>
<reference evidence="3" key="1">
    <citation type="submission" date="2023-05" db="EMBL/GenBank/DDBJ databases">
        <title>Anaerotaeda fermentans gen. nov., sp. nov., a novel anaerobic planctomycete of the new family within the order Sedimentisphaerales isolated from Taman Peninsula, Russia.</title>
        <authorList>
            <person name="Khomyakova M.A."/>
            <person name="Merkel A.Y."/>
            <person name="Slobodkin A.I."/>
        </authorList>
    </citation>
    <scope>NUCLEOTIDE SEQUENCE</scope>
    <source>
        <strain evidence="3">M17dextr</strain>
    </source>
</reference>
<keyword evidence="4" id="KW-1185">Reference proteome</keyword>
<dbReference type="PANTHER" id="PTHR30336:SF4">
    <property type="entry name" value="ENVELOPE BIOGENESIS FACTOR ELYC"/>
    <property type="match status" value="1"/>
</dbReference>
<keyword evidence="1" id="KW-0472">Membrane</keyword>
<sequence length="255" mass="28040">MFVIKSFATPLVWILVLSFAGLVLLRFSRRKTAPKVGWVLVLLATLLLLILSFPPFANALTYSVESRVPMPDADVLSTLDVIVVLGGGGFPSGGFRTEAELSGRSYPRLYHGVRLFQQGHADVIAFCGGEIREGKEREAEIMKAMAVQMGVPAEKILTETTSATTQQNASGLAELLPAAPNRRIGIVTSATHALRSVRTFAAHFPDDTVVPVPVHYQYDPDPWHAKNLRPTVDAFVQSTGALHEWIGLLWYRVRY</sequence>
<dbReference type="GO" id="GO:0005886">
    <property type="term" value="C:plasma membrane"/>
    <property type="evidence" value="ECO:0007669"/>
    <property type="project" value="TreeGrafter"/>
</dbReference>
<dbReference type="GO" id="GO:0000270">
    <property type="term" value="P:peptidoglycan metabolic process"/>
    <property type="evidence" value="ECO:0007669"/>
    <property type="project" value="TreeGrafter"/>
</dbReference>
<dbReference type="Proteomes" id="UP001431776">
    <property type="component" value="Unassembled WGS sequence"/>
</dbReference>
<evidence type="ECO:0000256" key="1">
    <source>
        <dbReference type="SAM" id="Phobius"/>
    </source>
</evidence>
<dbReference type="CDD" id="cd06259">
    <property type="entry name" value="YdcF-like"/>
    <property type="match status" value="1"/>
</dbReference>
<dbReference type="AlphaFoldDB" id="A0AAW6U5Q0"/>
<proteinExistence type="predicted"/>
<dbReference type="InterPro" id="IPR014729">
    <property type="entry name" value="Rossmann-like_a/b/a_fold"/>
</dbReference>
<dbReference type="GO" id="GO:0043164">
    <property type="term" value="P:Gram-negative-bacterium-type cell wall biogenesis"/>
    <property type="evidence" value="ECO:0007669"/>
    <property type="project" value="TreeGrafter"/>
</dbReference>
<feature type="transmembrane region" description="Helical" evidence="1">
    <location>
        <begin position="6"/>
        <end position="25"/>
    </location>
</feature>
<keyword evidence="1" id="KW-1133">Transmembrane helix</keyword>
<dbReference type="InterPro" id="IPR003848">
    <property type="entry name" value="DUF218"/>
</dbReference>
<dbReference type="EMBL" id="JASCXX010000031">
    <property type="protein sequence ID" value="MDI6451278.1"/>
    <property type="molecule type" value="Genomic_DNA"/>
</dbReference>
<dbReference type="Gene3D" id="3.40.50.620">
    <property type="entry name" value="HUPs"/>
    <property type="match status" value="1"/>
</dbReference>
<feature type="domain" description="DUF218" evidence="2">
    <location>
        <begin position="80"/>
        <end position="247"/>
    </location>
</feature>